<evidence type="ECO:0008006" key="4">
    <source>
        <dbReference type="Google" id="ProtNLM"/>
    </source>
</evidence>
<feature type="transmembrane region" description="Helical" evidence="1">
    <location>
        <begin position="122"/>
        <end position="146"/>
    </location>
</feature>
<evidence type="ECO:0000313" key="3">
    <source>
        <dbReference type="Proteomes" id="UP000501945"/>
    </source>
</evidence>
<reference evidence="2 3" key="1">
    <citation type="submission" date="2019-12" db="EMBL/GenBank/DDBJ databases">
        <title>Whole genome sequences of Lactococcus raffinolactis strains isolated from sewage.</title>
        <authorList>
            <person name="Ybazeta G."/>
            <person name="Ross M."/>
            <person name="Brabant-Kirwan D."/>
            <person name="Saleh M."/>
            <person name="Dillon J.A."/>
            <person name="Splinter K."/>
            <person name="Nokhbeh R."/>
        </authorList>
    </citation>
    <scope>NUCLEOTIDE SEQUENCE [LARGE SCALE GENOMIC DNA]</scope>
    <source>
        <strain evidence="2 3">Lr_19_5</strain>
    </source>
</reference>
<dbReference type="EMBL" id="CP047616">
    <property type="protein sequence ID" value="QIW53632.1"/>
    <property type="molecule type" value="Genomic_DNA"/>
</dbReference>
<sequence>MKEMYREKISDIQDNLTEENKTYFNDLYDAIFLNGALLYKEEAMLETSYNLLLDLLDAQNDGENAIKYFGMTPDEMADNILKKMEKETPNELRKIIWYFGISALFWTYFGSINWFSEKSLSISWLSYLLGCFVYMIAAIIFFRLVLRTLTFKNKGLTYFIMCIYMCSIIGIFVLIKLYLKDFQIIYVPALTSKVIGLVLAVAYGCLTYTWLKERD</sequence>
<feature type="transmembrane region" description="Helical" evidence="1">
    <location>
        <begin position="185"/>
        <end position="211"/>
    </location>
</feature>
<feature type="transmembrane region" description="Helical" evidence="1">
    <location>
        <begin position="95"/>
        <end position="116"/>
    </location>
</feature>
<proteinExistence type="predicted"/>
<dbReference type="SUPFAM" id="SSF158560">
    <property type="entry name" value="BH3980-like"/>
    <property type="match status" value="1"/>
</dbReference>
<evidence type="ECO:0000313" key="2">
    <source>
        <dbReference type="EMBL" id="QIW53632.1"/>
    </source>
</evidence>
<dbReference type="PANTHER" id="PTHR41307:SF1">
    <property type="entry name" value="MEMBRANE PROTEIN"/>
    <property type="match status" value="1"/>
</dbReference>
<dbReference type="RefSeq" id="WP_167838648.1">
    <property type="nucleotide sequence ID" value="NZ_CP047616.1"/>
</dbReference>
<dbReference type="PANTHER" id="PTHR41307">
    <property type="entry name" value="MEMBRANE PROTEIN-RELATED"/>
    <property type="match status" value="1"/>
</dbReference>
<keyword evidence="1" id="KW-1133">Transmembrane helix</keyword>
<protein>
    <recommendedName>
        <fullName evidence="4">DUF1129 family protein</fullName>
    </recommendedName>
</protein>
<accession>A0A6H0UCW7</accession>
<evidence type="ECO:0000256" key="1">
    <source>
        <dbReference type="SAM" id="Phobius"/>
    </source>
</evidence>
<dbReference type="Proteomes" id="UP000501945">
    <property type="component" value="Chromosome"/>
</dbReference>
<keyword evidence="1" id="KW-0472">Membrane</keyword>
<organism evidence="2 3">
    <name type="scientific">Pseudolactococcus raffinolactis</name>
    <dbReference type="NCBI Taxonomy" id="1366"/>
    <lineage>
        <taxon>Bacteria</taxon>
        <taxon>Bacillati</taxon>
        <taxon>Bacillota</taxon>
        <taxon>Bacilli</taxon>
        <taxon>Lactobacillales</taxon>
        <taxon>Streptococcaceae</taxon>
        <taxon>Pseudolactococcus</taxon>
    </lineage>
</organism>
<keyword evidence="1" id="KW-0812">Transmembrane</keyword>
<gene>
    <name evidence="2" type="ORF">GU336_05465</name>
</gene>
<dbReference type="AlphaFoldDB" id="A0A6H0UCW7"/>
<feature type="transmembrane region" description="Helical" evidence="1">
    <location>
        <begin position="158"/>
        <end position="179"/>
    </location>
</feature>
<name>A0A6H0UCW7_9LACT</name>